<feature type="domain" description="Lipoyl-binding" evidence="2">
    <location>
        <begin position="87"/>
        <end position="163"/>
    </location>
</feature>
<dbReference type="Proteomes" id="UP001156905">
    <property type="component" value="Unassembled WGS sequence"/>
</dbReference>
<name>A0ABQ6B6H9_9BRAD</name>
<evidence type="ECO:0000259" key="2">
    <source>
        <dbReference type="PROSITE" id="PS50968"/>
    </source>
</evidence>
<sequence length="167" mass="18473">MRHSFALNAESYELWLSPGQRDYRLHFGGEVIAPVALSHHFNGSGMLEIASETVSVRFAIDGDVLHLHIHGRTHILRYRDQLREFDLSEVLASHDAAQAPMPGVVVAVRVSRGDAVSPGATLMLVESMKLEFVVRAPRGGVVDRVHFEVGESFEQGAALVTFSDERR</sequence>
<comment type="caution">
    <text evidence="3">The sequence shown here is derived from an EMBL/GenBank/DDBJ whole genome shotgun (WGS) entry which is preliminary data.</text>
</comment>
<dbReference type="Gene3D" id="2.40.50.100">
    <property type="match status" value="1"/>
</dbReference>
<dbReference type="InterPro" id="IPR011053">
    <property type="entry name" value="Single_hybrid_motif"/>
</dbReference>
<dbReference type="InterPro" id="IPR050856">
    <property type="entry name" value="Biotin_carboxylase_complex"/>
</dbReference>
<gene>
    <name evidence="3" type="ORF">GCM10007857_67210</name>
</gene>
<protein>
    <recommendedName>
        <fullName evidence="2">Lipoyl-binding domain-containing protein</fullName>
    </recommendedName>
</protein>
<dbReference type="EMBL" id="BSOW01000030">
    <property type="protein sequence ID" value="GLR90007.1"/>
    <property type="molecule type" value="Genomic_DNA"/>
</dbReference>
<keyword evidence="4" id="KW-1185">Reference proteome</keyword>
<keyword evidence="1" id="KW-0092">Biotin</keyword>
<dbReference type="InterPro" id="IPR000089">
    <property type="entry name" value="Biotin_lipoyl"/>
</dbReference>
<dbReference type="SUPFAM" id="SSF51230">
    <property type="entry name" value="Single hybrid motif"/>
    <property type="match status" value="1"/>
</dbReference>
<evidence type="ECO:0000313" key="3">
    <source>
        <dbReference type="EMBL" id="GLR90007.1"/>
    </source>
</evidence>
<dbReference type="PANTHER" id="PTHR18866:SF33">
    <property type="entry name" value="METHYLCROTONOYL-COA CARBOXYLASE SUBUNIT ALPHA, MITOCHONDRIAL-RELATED"/>
    <property type="match status" value="1"/>
</dbReference>
<reference evidence="4" key="1">
    <citation type="journal article" date="2019" name="Int. J. Syst. Evol. Microbiol.">
        <title>The Global Catalogue of Microorganisms (GCM) 10K type strain sequencing project: providing services to taxonomists for standard genome sequencing and annotation.</title>
        <authorList>
            <consortium name="The Broad Institute Genomics Platform"/>
            <consortium name="The Broad Institute Genome Sequencing Center for Infectious Disease"/>
            <person name="Wu L."/>
            <person name="Ma J."/>
        </authorList>
    </citation>
    <scope>NUCLEOTIDE SEQUENCE [LARGE SCALE GENOMIC DNA]</scope>
    <source>
        <strain evidence="4">NBRC 102520</strain>
    </source>
</reference>
<organism evidence="3 4">
    <name type="scientific">Bradyrhizobium iriomotense</name>
    <dbReference type="NCBI Taxonomy" id="441950"/>
    <lineage>
        <taxon>Bacteria</taxon>
        <taxon>Pseudomonadati</taxon>
        <taxon>Pseudomonadota</taxon>
        <taxon>Alphaproteobacteria</taxon>
        <taxon>Hyphomicrobiales</taxon>
        <taxon>Nitrobacteraceae</taxon>
        <taxon>Bradyrhizobium</taxon>
    </lineage>
</organism>
<accession>A0ABQ6B6H9</accession>
<dbReference type="PROSITE" id="PS50968">
    <property type="entry name" value="BIOTINYL_LIPOYL"/>
    <property type="match status" value="1"/>
</dbReference>
<evidence type="ECO:0000313" key="4">
    <source>
        <dbReference type="Proteomes" id="UP001156905"/>
    </source>
</evidence>
<dbReference type="CDD" id="cd06850">
    <property type="entry name" value="biotinyl_domain"/>
    <property type="match status" value="1"/>
</dbReference>
<evidence type="ECO:0000256" key="1">
    <source>
        <dbReference type="ARBA" id="ARBA00023267"/>
    </source>
</evidence>
<proteinExistence type="predicted"/>
<dbReference type="RefSeq" id="WP_284272581.1">
    <property type="nucleotide sequence ID" value="NZ_BSOW01000030.1"/>
</dbReference>
<dbReference type="Pfam" id="PF00364">
    <property type="entry name" value="Biotin_lipoyl"/>
    <property type="match status" value="1"/>
</dbReference>
<dbReference type="PANTHER" id="PTHR18866">
    <property type="entry name" value="CARBOXYLASE:PYRUVATE/ACETYL-COA/PROPIONYL-COA CARBOXYLASE"/>
    <property type="match status" value="1"/>
</dbReference>